<reference evidence="1" key="1">
    <citation type="submission" date="2022-10" db="EMBL/GenBank/DDBJ databases">
        <title>Chitinophaga sp. nov., isolated from soil.</title>
        <authorList>
            <person name="Jeon C.O."/>
        </authorList>
    </citation>
    <scope>NUCLEOTIDE SEQUENCE</scope>
    <source>
        <strain evidence="1">R8</strain>
    </source>
</reference>
<gene>
    <name evidence="1" type="ORF">MKQ68_18790</name>
</gene>
<name>A0ABY6IXM0_9BACT</name>
<organism evidence="1 2">
    <name type="scientific">Chitinophaga horti</name>
    <dbReference type="NCBI Taxonomy" id="2920382"/>
    <lineage>
        <taxon>Bacteria</taxon>
        <taxon>Pseudomonadati</taxon>
        <taxon>Bacteroidota</taxon>
        <taxon>Chitinophagia</taxon>
        <taxon>Chitinophagales</taxon>
        <taxon>Chitinophagaceae</taxon>
        <taxon>Chitinophaga</taxon>
    </lineage>
</organism>
<dbReference type="RefSeq" id="WP_244844024.1">
    <property type="nucleotide sequence ID" value="NZ_CP107006.1"/>
</dbReference>
<evidence type="ECO:0000313" key="2">
    <source>
        <dbReference type="Proteomes" id="UP001162741"/>
    </source>
</evidence>
<dbReference type="Proteomes" id="UP001162741">
    <property type="component" value="Chromosome"/>
</dbReference>
<proteinExistence type="predicted"/>
<protein>
    <submittedName>
        <fullName evidence="1">Uncharacterized protein</fullName>
    </submittedName>
</protein>
<dbReference type="EMBL" id="CP107006">
    <property type="protein sequence ID" value="UYQ92138.1"/>
    <property type="molecule type" value="Genomic_DNA"/>
</dbReference>
<accession>A0ABY6IXM0</accession>
<evidence type="ECO:0000313" key="1">
    <source>
        <dbReference type="EMBL" id="UYQ92138.1"/>
    </source>
</evidence>
<sequence>MKLEEIAIGSVYELRGNVFRVTEESLLVLPYIYLDFQPIEITADRLAKMGFAMDDYGKFYRNFPTRRRIYLAQTNQGSWSIYFDTDKRPVSYLFFVHQLWQLCFVMFEEHVYEPTTEPCHQVMPGLLSVRSYYLTEDGRLLVGTNPPAVWIIDSKGVRDLLSYWHELGDYPADRKCRARGKFSSL</sequence>
<keyword evidence="2" id="KW-1185">Reference proteome</keyword>